<dbReference type="EMBL" id="KZ679258">
    <property type="protein sequence ID" value="PTB43820.1"/>
    <property type="molecule type" value="Genomic_DNA"/>
</dbReference>
<evidence type="ECO:0000313" key="2">
    <source>
        <dbReference type="EMBL" id="PTB43820.1"/>
    </source>
</evidence>
<dbReference type="AlphaFoldDB" id="A0A2T3ZGA5"/>
<protein>
    <submittedName>
        <fullName evidence="2">Uncharacterized protein</fullName>
    </submittedName>
</protein>
<dbReference type="OrthoDB" id="4896611at2759"/>
<dbReference type="Proteomes" id="UP000240493">
    <property type="component" value="Unassembled WGS sequence"/>
</dbReference>
<organism evidence="2 3">
    <name type="scientific">Trichoderma asperellum (strain ATCC 204424 / CBS 433.97 / NBRC 101777)</name>
    <dbReference type="NCBI Taxonomy" id="1042311"/>
    <lineage>
        <taxon>Eukaryota</taxon>
        <taxon>Fungi</taxon>
        <taxon>Dikarya</taxon>
        <taxon>Ascomycota</taxon>
        <taxon>Pezizomycotina</taxon>
        <taxon>Sordariomycetes</taxon>
        <taxon>Hypocreomycetidae</taxon>
        <taxon>Hypocreales</taxon>
        <taxon>Hypocreaceae</taxon>
        <taxon>Trichoderma</taxon>
    </lineage>
</organism>
<reference evidence="2 3" key="1">
    <citation type="submission" date="2016-07" db="EMBL/GenBank/DDBJ databases">
        <title>Multiple horizontal gene transfer events from other fungi enriched the ability of initially mycotrophic Trichoderma (Ascomycota) to feed on dead plant biomass.</title>
        <authorList>
            <consortium name="DOE Joint Genome Institute"/>
            <person name="Aerts A."/>
            <person name="Atanasova L."/>
            <person name="Chenthamara K."/>
            <person name="Zhang J."/>
            <person name="Grujic M."/>
            <person name="Henrissat B."/>
            <person name="Kuo A."/>
            <person name="Salamov A."/>
            <person name="Lipzen A."/>
            <person name="Labutti K."/>
            <person name="Barry K."/>
            <person name="Miao Y."/>
            <person name="Rahimi M.J."/>
            <person name="Shen Q."/>
            <person name="Grigoriev I.V."/>
            <person name="Kubicek C.P."/>
            <person name="Druzhinina I.S."/>
        </authorList>
    </citation>
    <scope>NUCLEOTIDE SEQUENCE [LARGE SCALE GENOMIC DNA]</scope>
    <source>
        <strain evidence="2 3">CBS 433.97</strain>
    </source>
</reference>
<evidence type="ECO:0000256" key="1">
    <source>
        <dbReference type="SAM" id="MobiDB-lite"/>
    </source>
</evidence>
<keyword evidence="3" id="KW-1185">Reference proteome</keyword>
<gene>
    <name evidence="2" type="ORF">M441DRAFT_34515</name>
</gene>
<feature type="region of interest" description="Disordered" evidence="1">
    <location>
        <begin position="123"/>
        <end position="198"/>
    </location>
</feature>
<accession>A0A2T3ZGA5</accession>
<proteinExistence type="predicted"/>
<feature type="compositionally biased region" description="Polar residues" evidence="1">
    <location>
        <begin position="148"/>
        <end position="157"/>
    </location>
</feature>
<name>A0A2T3ZGA5_TRIA4</name>
<evidence type="ECO:0000313" key="3">
    <source>
        <dbReference type="Proteomes" id="UP000240493"/>
    </source>
</evidence>
<sequence length="198" mass="22007">MAPLVCQVVDIFNIGVKGVHVLLECRDEFYNCVARLDAMTGDDGWICAWLPMMQPLDDDIEPRIVDTTDVPRVSLAFIPHSHPTAPWLSIRADLYLSDMACHGVILHLEDSPRLEYLAQSATDSTDRAGVAPQSRDLRTPSPFLLSSHMITPAQSYEASEDQSDATREIGAEKSTAGRKRKLELGSEKSTRTTRQRLV</sequence>